<evidence type="ECO:0000313" key="8">
    <source>
        <dbReference type="Proteomes" id="UP000295122"/>
    </source>
</evidence>
<reference evidence="7 8" key="1">
    <citation type="submission" date="2019-03" db="EMBL/GenBank/DDBJ databases">
        <title>Genomic Encyclopedia of Type Strains, Phase IV (KMG-IV): sequencing the most valuable type-strain genomes for metagenomic binning, comparative biology and taxonomic classification.</title>
        <authorList>
            <person name="Goeker M."/>
        </authorList>
    </citation>
    <scope>NUCLEOTIDE SEQUENCE [LARGE SCALE GENOMIC DNA]</scope>
    <source>
        <strain evidence="7 8">DSM 25903</strain>
    </source>
</reference>
<dbReference type="AlphaFoldDB" id="A0A4R7BJ85"/>
<dbReference type="GO" id="GO:0005524">
    <property type="term" value="F:ATP binding"/>
    <property type="evidence" value="ECO:0007669"/>
    <property type="project" value="UniProtKB-KW"/>
</dbReference>
<protein>
    <submittedName>
        <fullName evidence="7">NitT/TauT family transport system ATP-binding protein</fullName>
    </submittedName>
</protein>
<dbReference type="CDD" id="cd03293">
    <property type="entry name" value="ABC_NrtD_SsuB_transporters"/>
    <property type="match status" value="1"/>
</dbReference>
<dbReference type="Gene3D" id="3.40.50.300">
    <property type="entry name" value="P-loop containing nucleotide triphosphate hydrolases"/>
    <property type="match status" value="1"/>
</dbReference>
<dbReference type="PROSITE" id="PS00211">
    <property type="entry name" value="ABC_TRANSPORTER_1"/>
    <property type="match status" value="1"/>
</dbReference>
<sequence length="293" mass="31918">MRTALAPNPAISPATDPAMTTTEPAAASQMPGRATAPAYVSIEGVGKSYGSRHGAVHALAGIDLEVREGEFLSILGPSGCGKSTLLKCIGGLERVTKGSLAVRGQPLSGPPAKAGMVFQRDVLLDWRTILDNVLITAEFLGQSREALKPRALQLLQRFGLSGFENRHPWELSGGMRQRASICRALLCDPELLLMDEPFGALDAMTRDDLNLELARIWQDTRKTVVFVTHGIAEAIFLSDRVVMMDRNPGRIVEVMEIDLPRPRTLAMRETPEFGRYVAHIRHLFAGLGILKEG</sequence>
<dbReference type="Pfam" id="PF00005">
    <property type="entry name" value="ABC_tran"/>
    <property type="match status" value="1"/>
</dbReference>
<dbReference type="PANTHER" id="PTHR42788">
    <property type="entry name" value="TAURINE IMPORT ATP-BINDING PROTEIN-RELATED"/>
    <property type="match status" value="1"/>
</dbReference>
<dbReference type="PROSITE" id="PS50893">
    <property type="entry name" value="ABC_TRANSPORTER_2"/>
    <property type="match status" value="1"/>
</dbReference>
<dbReference type="InterPro" id="IPR050166">
    <property type="entry name" value="ABC_transporter_ATP-bind"/>
</dbReference>
<organism evidence="7 8">
    <name type="scientific">Enterovirga rhinocerotis</name>
    <dbReference type="NCBI Taxonomy" id="1339210"/>
    <lineage>
        <taxon>Bacteria</taxon>
        <taxon>Pseudomonadati</taxon>
        <taxon>Pseudomonadota</taxon>
        <taxon>Alphaproteobacteria</taxon>
        <taxon>Hyphomicrobiales</taxon>
        <taxon>Methylobacteriaceae</taxon>
        <taxon>Enterovirga</taxon>
    </lineage>
</organism>
<accession>A0A4R7BJ85</accession>
<keyword evidence="8" id="KW-1185">Reference proteome</keyword>
<name>A0A4R7BJ85_9HYPH</name>
<gene>
    <name evidence="7" type="ORF">EV668_4767</name>
</gene>
<evidence type="ECO:0000256" key="2">
    <source>
        <dbReference type="ARBA" id="ARBA00022448"/>
    </source>
</evidence>
<dbReference type="InterPro" id="IPR027417">
    <property type="entry name" value="P-loop_NTPase"/>
</dbReference>
<dbReference type="GO" id="GO:0016887">
    <property type="term" value="F:ATP hydrolysis activity"/>
    <property type="evidence" value="ECO:0007669"/>
    <property type="project" value="InterPro"/>
</dbReference>
<dbReference type="InterPro" id="IPR003593">
    <property type="entry name" value="AAA+_ATPase"/>
</dbReference>
<keyword evidence="4 7" id="KW-0067">ATP-binding</keyword>
<evidence type="ECO:0000256" key="5">
    <source>
        <dbReference type="SAM" id="MobiDB-lite"/>
    </source>
</evidence>
<keyword evidence="2" id="KW-0813">Transport</keyword>
<keyword evidence="3" id="KW-0547">Nucleotide-binding</keyword>
<comment type="similarity">
    <text evidence="1">Belongs to the ABC transporter superfamily.</text>
</comment>
<dbReference type="PANTHER" id="PTHR42788:SF13">
    <property type="entry name" value="ALIPHATIC SULFONATES IMPORT ATP-BINDING PROTEIN SSUB"/>
    <property type="match status" value="1"/>
</dbReference>
<comment type="caution">
    <text evidence="7">The sequence shown here is derived from an EMBL/GenBank/DDBJ whole genome shotgun (WGS) entry which is preliminary data.</text>
</comment>
<dbReference type="EMBL" id="SNZR01000018">
    <property type="protein sequence ID" value="TDR85221.1"/>
    <property type="molecule type" value="Genomic_DNA"/>
</dbReference>
<dbReference type="InterPro" id="IPR017871">
    <property type="entry name" value="ABC_transporter-like_CS"/>
</dbReference>
<proteinExistence type="inferred from homology"/>
<dbReference type="SMART" id="SM00382">
    <property type="entry name" value="AAA"/>
    <property type="match status" value="1"/>
</dbReference>
<evidence type="ECO:0000256" key="3">
    <source>
        <dbReference type="ARBA" id="ARBA00022741"/>
    </source>
</evidence>
<evidence type="ECO:0000256" key="1">
    <source>
        <dbReference type="ARBA" id="ARBA00005417"/>
    </source>
</evidence>
<evidence type="ECO:0000259" key="6">
    <source>
        <dbReference type="PROSITE" id="PS50893"/>
    </source>
</evidence>
<evidence type="ECO:0000313" key="7">
    <source>
        <dbReference type="EMBL" id="TDR85221.1"/>
    </source>
</evidence>
<feature type="region of interest" description="Disordered" evidence="5">
    <location>
        <begin position="1"/>
        <end position="33"/>
    </location>
</feature>
<dbReference type="SUPFAM" id="SSF52540">
    <property type="entry name" value="P-loop containing nucleoside triphosphate hydrolases"/>
    <property type="match status" value="1"/>
</dbReference>
<feature type="domain" description="ABC transporter" evidence="6">
    <location>
        <begin position="40"/>
        <end position="271"/>
    </location>
</feature>
<evidence type="ECO:0000256" key="4">
    <source>
        <dbReference type="ARBA" id="ARBA00022840"/>
    </source>
</evidence>
<dbReference type="Proteomes" id="UP000295122">
    <property type="component" value="Unassembled WGS sequence"/>
</dbReference>
<dbReference type="InterPro" id="IPR003439">
    <property type="entry name" value="ABC_transporter-like_ATP-bd"/>
</dbReference>
<dbReference type="RefSeq" id="WP_425359652.1">
    <property type="nucleotide sequence ID" value="NZ_SNZR01000018.1"/>
</dbReference>